<dbReference type="GO" id="GO:0006338">
    <property type="term" value="P:chromatin remodeling"/>
    <property type="evidence" value="ECO:0007669"/>
    <property type="project" value="TreeGrafter"/>
</dbReference>
<dbReference type="EMBL" id="JAVHJL010000004">
    <property type="protein sequence ID" value="KAK6505268.1"/>
    <property type="molecule type" value="Genomic_DNA"/>
</dbReference>
<feature type="domain" description="SWIRM" evidence="2">
    <location>
        <begin position="293"/>
        <end position="366"/>
    </location>
</feature>
<feature type="region of interest" description="Disordered" evidence="1">
    <location>
        <begin position="1"/>
        <end position="114"/>
    </location>
</feature>
<evidence type="ECO:0000256" key="1">
    <source>
        <dbReference type="SAM" id="MobiDB-lite"/>
    </source>
</evidence>
<dbReference type="SUPFAM" id="SSF46689">
    <property type="entry name" value="Homeodomain-like"/>
    <property type="match status" value="1"/>
</dbReference>
<evidence type="ECO:0000259" key="2">
    <source>
        <dbReference type="Pfam" id="PF04433"/>
    </source>
</evidence>
<dbReference type="InterPro" id="IPR009057">
    <property type="entry name" value="Homeodomain-like_sf"/>
</dbReference>
<dbReference type="GO" id="GO:0003713">
    <property type="term" value="F:transcription coactivator activity"/>
    <property type="evidence" value="ECO:0007669"/>
    <property type="project" value="TreeGrafter"/>
</dbReference>
<dbReference type="InterPro" id="IPR007526">
    <property type="entry name" value="SWIRM"/>
</dbReference>
<reference evidence="3 4" key="1">
    <citation type="submission" date="2023-08" db="EMBL/GenBank/DDBJ databases">
        <authorList>
            <person name="Palmer J.M."/>
        </authorList>
    </citation>
    <scope>NUCLEOTIDE SEQUENCE [LARGE SCALE GENOMIC DNA]</scope>
    <source>
        <strain evidence="3 4">TWF481</strain>
    </source>
</reference>
<dbReference type="GO" id="GO:0003682">
    <property type="term" value="F:chromatin binding"/>
    <property type="evidence" value="ECO:0007669"/>
    <property type="project" value="TreeGrafter"/>
</dbReference>
<feature type="region of interest" description="Disordered" evidence="1">
    <location>
        <begin position="193"/>
        <end position="220"/>
    </location>
</feature>
<protein>
    <recommendedName>
        <fullName evidence="2">SWIRM domain-containing protein</fullName>
    </recommendedName>
</protein>
<dbReference type="Pfam" id="PF04433">
    <property type="entry name" value="SWIRM"/>
    <property type="match status" value="1"/>
</dbReference>
<dbReference type="AlphaFoldDB" id="A0AAV9WAN7"/>
<accession>A0AAV9WAN7</accession>
<evidence type="ECO:0000313" key="3">
    <source>
        <dbReference type="EMBL" id="KAK6505268.1"/>
    </source>
</evidence>
<dbReference type="FunFam" id="1.10.10.10:FF:000087">
    <property type="entry name" value="Transcriptional adapter 2"/>
    <property type="match status" value="1"/>
</dbReference>
<dbReference type="GO" id="GO:0070210">
    <property type="term" value="C:Rpd3L-Expanded complex"/>
    <property type="evidence" value="ECO:0007669"/>
    <property type="project" value="TreeGrafter"/>
</dbReference>
<dbReference type="Proteomes" id="UP001370758">
    <property type="component" value="Unassembled WGS sequence"/>
</dbReference>
<evidence type="ECO:0000313" key="4">
    <source>
        <dbReference type="Proteomes" id="UP001370758"/>
    </source>
</evidence>
<dbReference type="PANTHER" id="PTHR12374">
    <property type="entry name" value="TRANSCRIPTIONAL ADAPTOR 2 ADA2 -RELATED"/>
    <property type="match status" value="1"/>
</dbReference>
<sequence length="375" mass="42058">MEFDPQVLPVQDDSNTTNQMPRTPEPSPFKRPAMSFSPRPDSSSGFPEIRHGDKKSLSQSGILSPPPSPFISRQISEVPSDLGPSILNRDPVLFDAPSNDDSQRPLFDISETDRDPPALSAKRISINIIDVSTADPTRKEAIIPTFKSTAWQDCLRDPREYLRRERKFLKQQINAARAARAARAAKSVKPVAYSVPPAATTPGPKRSHQRSRSSGSEILASPKDKVRIHRNTDNKVVKPKFSRQSKPVTTTRKDIHFSTVEDVTPPIELLPDNPRCLHVDWSGAPLDISNDPDRHLLHKAEQHLASTLKLSCGQYLTQKRLIFLERVTRLRAGNQVFSRTHAQQVCHIDVNKASRLFAAFEKVGWLLPQALKQYL</sequence>
<proteinExistence type="predicted"/>
<gene>
    <name evidence="3" type="ORF">TWF481_007180</name>
</gene>
<organism evidence="3 4">
    <name type="scientific">Arthrobotrys musiformis</name>
    <dbReference type="NCBI Taxonomy" id="47236"/>
    <lineage>
        <taxon>Eukaryota</taxon>
        <taxon>Fungi</taxon>
        <taxon>Dikarya</taxon>
        <taxon>Ascomycota</taxon>
        <taxon>Pezizomycotina</taxon>
        <taxon>Orbiliomycetes</taxon>
        <taxon>Orbiliales</taxon>
        <taxon>Orbiliaceae</taxon>
        <taxon>Arthrobotrys</taxon>
    </lineage>
</organism>
<comment type="caution">
    <text evidence="3">The sequence shown here is derived from an EMBL/GenBank/DDBJ whole genome shotgun (WGS) entry which is preliminary data.</text>
</comment>
<dbReference type="InterPro" id="IPR036388">
    <property type="entry name" value="WH-like_DNA-bd_sf"/>
</dbReference>
<dbReference type="GO" id="GO:0006357">
    <property type="term" value="P:regulation of transcription by RNA polymerase II"/>
    <property type="evidence" value="ECO:0007669"/>
    <property type="project" value="TreeGrafter"/>
</dbReference>
<dbReference type="PANTHER" id="PTHR12374:SF21">
    <property type="entry name" value="SWIRM DOMAIN-CONTAINING PROTEIN FUN19-RELATED"/>
    <property type="match status" value="1"/>
</dbReference>
<name>A0AAV9WAN7_9PEZI</name>
<keyword evidence="4" id="KW-1185">Reference proteome</keyword>
<dbReference type="Gene3D" id="1.10.10.10">
    <property type="entry name" value="Winged helix-like DNA-binding domain superfamily/Winged helix DNA-binding domain"/>
    <property type="match status" value="1"/>
</dbReference>
<feature type="compositionally biased region" description="Polar residues" evidence="1">
    <location>
        <begin position="12"/>
        <end position="21"/>
    </location>
</feature>